<dbReference type="InterPro" id="IPR004843">
    <property type="entry name" value="Calcineurin-like_PHP"/>
</dbReference>
<dbReference type="InterPro" id="IPR029052">
    <property type="entry name" value="Metallo-depent_PP-like"/>
</dbReference>
<dbReference type="GO" id="GO:0016020">
    <property type="term" value="C:membrane"/>
    <property type="evidence" value="ECO:0007669"/>
    <property type="project" value="GOC"/>
</dbReference>
<dbReference type="Proteomes" id="UP000567246">
    <property type="component" value="Unassembled WGS sequence"/>
</dbReference>
<dbReference type="PANTHER" id="PTHR31302">
    <property type="entry name" value="TRANSMEMBRANE PROTEIN WITH METALLOPHOSPHOESTERASE DOMAIN-RELATED"/>
    <property type="match status" value="1"/>
</dbReference>
<accession>A0A7W9MZ05</accession>
<name>A0A7W9MZ05_9MICC</name>
<dbReference type="GO" id="GO:0008758">
    <property type="term" value="F:UDP-2,3-diacylglucosamine hydrolase activity"/>
    <property type="evidence" value="ECO:0007669"/>
    <property type="project" value="TreeGrafter"/>
</dbReference>
<keyword evidence="3" id="KW-0378">Hydrolase</keyword>
<dbReference type="AlphaFoldDB" id="A0A7W9MZ05"/>
<dbReference type="RefSeq" id="WP_184169615.1">
    <property type="nucleotide sequence ID" value="NZ_BAABAG010000003.1"/>
</dbReference>
<dbReference type="GO" id="GO:0009245">
    <property type="term" value="P:lipid A biosynthetic process"/>
    <property type="evidence" value="ECO:0007669"/>
    <property type="project" value="TreeGrafter"/>
</dbReference>
<keyword evidence="4" id="KW-1185">Reference proteome</keyword>
<sequence length="336" mass="34704">MRPSVTAPRRLVRAGSRAAVGMGAAAALGLAWGLVEAEARVVRTHRLAVLPAGANPVRVLHLSDIHLLPRNRSRMAWLRGLDALEPDLVVNTGDNISAAASVPLVLNALGPLLRRPGVFVPGSNDYYEPKPANPFRYFAGPSRMDEDRARLPTEALFGAFRAAGWADLTNRGSVLSVPTRAGTVLEVLAAGTDDPHLGLDDWGGFPAPAPAPGDAAASGPASAHDDGAAGPGGDGRFRLGVTHAPYRRVLDAMTADGADLLLAGHTHGGQVCLPGFGALVTNCDLPRAQASGVSTWTAAGRTVPLEVSAGLGTAPSAPVRFACRPEAVVLELLPRA</sequence>
<dbReference type="Pfam" id="PF00149">
    <property type="entry name" value="Metallophos"/>
    <property type="match status" value="1"/>
</dbReference>
<evidence type="ECO:0000313" key="4">
    <source>
        <dbReference type="Proteomes" id="UP000567246"/>
    </source>
</evidence>
<dbReference type="SUPFAM" id="SSF56300">
    <property type="entry name" value="Metallo-dependent phosphatases"/>
    <property type="match status" value="1"/>
</dbReference>
<dbReference type="Gene3D" id="3.60.21.10">
    <property type="match status" value="1"/>
</dbReference>
<evidence type="ECO:0000256" key="1">
    <source>
        <dbReference type="SAM" id="MobiDB-lite"/>
    </source>
</evidence>
<dbReference type="InterPro" id="IPR051158">
    <property type="entry name" value="Metallophosphoesterase_sf"/>
</dbReference>
<dbReference type="PANTHER" id="PTHR31302:SF20">
    <property type="entry name" value="CONSERVED PROTEIN"/>
    <property type="match status" value="1"/>
</dbReference>
<gene>
    <name evidence="3" type="ORF">HDA33_000034</name>
</gene>
<comment type="caution">
    <text evidence="3">The sequence shown here is derived from an EMBL/GenBank/DDBJ whole genome shotgun (WGS) entry which is preliminary data.</text>
</comment>
<evidence type="ECO:0000313" key="3">
    <source>
        <dbReference type="EMBL" id="MBB5847470.1"/>
    </source>
</evidence>
<dbReference type="EMBL" id="JACHMW010000001">
    <property type="protein sequence ID" value="MBB5847470.1"/>
    <property type="molecule type" value="Genomic_DNA"/>
</dbReference>
<feature type="domain" description="Calcineurin-like phosphoesterase" evidence="2">
    <location>
        <begin position="58"/>
        <end position="268"/>
    </location>
</feature>
<feature type="compositionally biased region" description="Low complexity" evidence="1">
    <location>
        <begin position="204"/>
        <end position="222"/>
    </location>
</feature>
<proteinExistence type="predicted"/>
<organism evidence="3 4">
    <name type="scientific">Micrococcus endophyticus</name>
    <dbReference type="NCBI Taxonomy" id="455343"/>
    <lineage>
        <taxon>Bacteria</taxon>
        <taxon>Bacillati</taxon>
        <taxon>Actinomycetota</taxon>
        <taxon>Actinomycetes</taxon>
        <taxon>Micrococcales</taxon>
        <taxon>Micrococcaceae</taxon>
        <taxon>Micrococcus</taxon>
    </lineage>
</organism>
<reference evidence="3 4" key="1">
    <citation type="submission" date="2020-08" db="EMBL/GenBank/DDBJ databases">
        <title>Sequencing the genomes of 1000 actinobacteria strains.</title>
        <authorList>
            <person name="Klenk H.-P."/>
        </authorList>
    </citation>
    <scope>NUCLEOTIDE SEQUENCE [LARGE SCALE GENOMIC DNA]</scope>
    <source>
        <strain evidence="3 4">DSM 17945</strain>
    </source>
</reference>
<protein>
    <submittedName>
        <fullName evidence="3">Putative MPP superfamily phosphohydrolase</fullName>
    </submittedName>
</protein>
<evidence type="ECO:0000259" key="2">
    <source>
        <dbReference type="Pfam" id="PF00149"/>
    </source>
</evidence>
<feature type="region of interest" description="Disordered" evidence="1">
    <location>
        <begin position="204"/>
        <end position="235"/>
    </location>
</feature>